<dbReference type="RefSeq" id="WP_146155535.1">
    <property type="nucleotide sequence ID" value="NZ_PVNK01000110.1"/>
</dbReference>
<dbReference type="SUPFAM" id="SSF63829">
    <property type="entry name" value="Calcium-dependent phosphotriesterase"/>
    <property type="match status" value="1"/>
</dbReference>
<dbReference type="AlphaFoldDB" id="A0A2S9YCJ6"/>
<accession>A0A2S9YCJ6</accession>
<keyword evidence="2" id="KW-0732">Signal</keyword>
<dbReference type="PROSITE" id="PS51257">
    <property type="entry name" value="PROKAR_LIPOPROTEIN"/>
    <property type="match status" value="1"/>
</dbReference>
<feature type="chain" id="PRO_5015504903" description="Carboxypeptidase regulatory-like domain-containing protein" evidence="2">
    <location>
        <begin position="20"/>
        <end position="489"/>
    </location>
</feature>
<protein>
    <recommendedName>
        <fullName evidence="5">Carboxypeptidase regulatory-like domain-containing protein</fullName>
    </recommendedName>
</protein>
<feature type="signal peptide" evidence="2">
    <location>
        <begin position="1"/>
        <end position="19"/>
    </location>
</feature>
<evidence type="ECO:0000313" key="3">
    <source>
        <dbReference type="EMBL" id="PRQ02830.1"/>
    </source>
</evidence>
<gene>
    <name evidence="3" type="ORF">ENSA5_20070</name>
</gene>
<name>A0A2S9YCJ6_9BACT</name>
<evidence type="ECO:0008006" key="5">
    <source>
        <dbReference type="Google" id="ProtNLM"/>
    </source>
</evidence>
<proteinExistence type="predicted"/>
<feature type="region of interest" description="Disordered" evidence="1">
    <location>
        <begin position="26"/>
        <end position="88"/>
    </location>
</feature>
<dbReference type="EMBL" id="PVNK01000110">
    <property type="protein sequence ID" value="PRQ02830.1"/>
    <property type="molecule type" value="Genomic_DNA"/>
</dbReference>
<sequence>MSTHAKLALVCAASFAALAACDRHSPAAAGEGQVAVDADPSDAGPTTVEAEAAPKSADEAGDAAADGVQAPKPSSAEPGPTPTLATAEPGPVYAVINTQGIVRLDQSGAKLVLDKPERHISDMFIGPDDGVYVLDARSLRKIEGEALVEVERFSFDDVAPVDHAALAPDGTLWVVGSKGVGARVDGEWQMTPLAELRLDYNSAVEVAGDGTVWAIGSKAALYREGEQWLPTDVSKLGSVPLLLNPITSPRGPVYTTNGTKLTRLAKTGLDAIAIESEGLVSYTAGLDVAASGHAGLMTGACDLVRVDPRAPSELWRMPGSSYDCGTAEAMALDAKHRFWVASREGLSVVNVGRGVREYPAGSFPELVGRVSHMVVVGAGPELPKVPAVRTATLVGKVSIGGSGAAKAPIELCPTVRLYAEGSPCSAAKVKFSATTDAVGGFRFEGVPLGDYSVAVEVDGKWRWSSPPSFAAKLREGEEFDMGAVSLPKI</sequence>
<keyword evidence="4" id="KW-1185">Reference proteome</keyword>
<reference evidence="3 4" key="1">
    <citation type="submission" date="2018-03" db="EMBL/GenBank/DDBJ databases">
        <title>Draft Genome Sequences of the Obligatory Marine Myxobacteria Enhygromyxa salina SWB005.</title>
        <authorList>
            <person name="Poehlein A."/>
            <person name="Moghaddam J.A."/>
            <person name="Harms H."/>
            <person name="Alanjari M."/>
            <person name="Koenig G.M."/>
            <person name="Daniel R."/>
            <person name="Schaeberle T.F."/>
        </authorList>
    </citation>
    <scope>NUCLEOTIDE SEQUENCE [LARGE SCALE GENOMIC DNA]</scope>
    <source>
        <strain evidence="3 4">SWB005</strain>
    </source>
</reference>
<dbReference type="OrthoDB" id="5498842at2"/>
<evidence type="ECO:0000313" key="4">
    <source>
        <dbReference type="Proteomes" id="UP000237968"/>
    </source>
</evidence>
<dbReference type="Proteomes" id="UP000237968">
    <property type="component" value="Unassembled WGS sequence"/>
</dbReference>
<evidence type="ECO:0000256" key="1">
    <source>
        <dbReference type="SAM" id="MobiDB-lite"/>
    </source>
</evidence>
<comment type="caution">
    <text evidence="3">The sequence shown here is derived from an EMBL/GenBank/DDBJ whole genome shotgun (WGS) entry which is preliminary data.</text>
</comment>
<organism evidence="3 4">
    <name type="scientific">Enhygromyxa salina</name>
    <dbReference type="NCBI Taxonomy" id="215803"/>
    <lineage>
        <taxon>Bacteria</taxon>
        <taxon>Pseudomonadati</taxon>
        <taxon>Myxococcota</taxon>
        <taxon>Polyangia</taxon>
        <taxon>Nannocystales</taxon>
        <taxon>Nannocystaceae</taxon>
        <taxon>Enhygromyxa</taxon>
    </lineage>
</organism>
<evidence type="ECO:0000256" key="2">
    <source>
        <dbReference type="SAM" id="SignalP"/>
    </source>
</evidence>